<dbReference type="InterPro" id="IPR003770">
    <property type="entry name" value="MLTG-like"/>
</dbReference>
<comment type="caution">
    <text evidence="8">The sequence shown here is derived from an EMBL/GenBank/DDBJ whole genome shotgun (WGS) entry which is preliminary data.</text>
</comment>
<keyword evidence="5 7" id="KW-0456">Lyase</keyword>
<keyword evidence="9" id="KW-1185">Reference proteome</keyword>
<evidence type="ECO:0000313" key="9">
    <source>
        <dbReference type="Proteomes" id="UP001589943"/>
    </source>
</evidence>
<dbReference type="CDD" id="cd08010">
    <property type="entry name" value="MltG_like"/>
    <property type="match status" value="1"/>
</dbReference>
<keyword evidence="3 7" id="KW-1133">Transmembrane helix</keyword>
<accession>A0ABV6PGU8</accession>
<keyword evidence="6 7" id="KW-0961">Cell wall biogenesis/degradation</keyword>
<dbReference type="EMBL" id="JBHLTL010000004">
    <property type="protein sequence ID" value="MFC0589061.1"/>
    <property type="molecule type" value="Genomic_DNA"/>
</dbReference>
<comment type="similarity">
    <text evidence="7">Belongs to the transglycosylase MltG family.</text>
</comment>
<evidence type="ECO:0000256" key="3">
    <source>
        <dbReference type="ARBA" id="ARBA00022989"/>
    </source>
</evidence>
<dbReference type="RefSeq" id="WP_379480568.1">
    <property type="nucleotide sequence ID" value="NZ_JBHLTL010000004.1"/>
</dbReference>
<sequence length="325" mass="34877">MLGSRRGCLPVILAAVLVLGALGWFFGGWYAAGPLAKDTAFIVPDKASLGSVAAKLEDEGAISSASAFKLRARILSGGAPIKAGEFLLPKGASASKILRIIQGDEVLRRFVTVPEGMPSIMVYERLMAQPNLTGSIEVPAEGSILPDTYEVEKGESRQAVLLRMQTAMQRTLAELWAKRSDRTAVATPEAALALASIVEKETGKPSEREIVAGLYSNRLKQGIMLQADPTIIYPITKGKPLGRRIRQSEIQAVNDYNTYAMVGLPKGPITNPGRASIAAVLNPAKTDALYMVADGTGGHAFAATLEEHNANVEKWYTIRKERGDF</sequence>
<protein>
    <recommendedName>
        <fullName evidence="7">Endolytic murein transglycosylase</fullName>
        <ecNumber evidence="7">4.2.2.29</ecNumber>
    </recommendedName>
    <alternativeName>
        <fullName evidence="7">Peptidoglycan lytic transglycosylase</fullName>
    </alternativeName>
    <alternativeName>
        <fullName evidence="7">Peptidoglycan polymerization terminase</fullName>
    </alternativeName>
</protein>
<dbReference type="PANTHER" id="PTHR30518:SF2">
    <property type="entry name" value="ENDOLYTIC MUREIN TRANSGLYCOSYLASE"/>
    <property type="match status" value="1"/>
</dbReference>
<dbReference type="PANTHER" id="PTHR30518">
    <property type="entry name" value="ENDOLYTIC MUREIN TRANSGLYCOSYLASE"/>
    <property type="match status" value="1"/>
</dbReference>
<keyword evidence="1 7" id="KW-1003">Cell membrane</keyword>
<dbReference type="NCBIfam" id="TIGR00247">
    <property type="entry name" value="endolytic transglycosylase MltG"/>
    <property type="match status" value="1"/>
</dbReference>
<proteinExistence type="inferred from homology"/>
<comment type="function">
    <text evidence="7">Functions as a peptidoglycan terminase that cleaves nascent peptidoglycan strands endolytically to terminate their elongation.</text>
</comment>
<gene>
    <name evidence="7 8" type="primary">mltG</name>
    <name evidence="8" type="ORF">ACFFF7_06510</name>
</gene>
<evidence type="ECO:0000256" key="6">
    <source>
        <dbReference type="ARBA" id="ARBA00023316"/>
    </source>
</evidence>
<dbReference type="Proteomes" id="UP001589943">
    <property type="component" value="Unassembled WGS sequence"/>
</dbReference>
<evidence type="ECO:0000313" key="8">
    <source>
        <dbReference type="EMBL" id="MFC0589061.1"/>
    </source>
</evidence>
<evidence type="ECO:0000256" key="5">
    <source>
        <dbReference type="ARBA" id="ARBA00023239"/>
    </source>
</evidence>
<comment type="catalytic activity">
    <reaction evidence="7">
        <text>a peptidoglycan chain = a peptidoglycan chain with N-acetyl-1,6-anhydromuramyl-[peptide] at the reducing end + a peptidoglycan chain with N-acetylglucosamine at the non-reducing end.</text>
        <dbReference type="EC" id="4.2.2.29"/>
    </reaction>
</comment>
<keyword evidence="4 7" id="KW-0472">Membrane</keyword>
<reference evidence="8 9" key="1">
    <citation type="submission" date="2024-09" db="EMBL/GenBank/DDBJ databases">
        <authorList>
            <person name="Sun Q."/>
            <person name="Mori K."/>
        </authorList>
    </citation>
    <scope>NUCLEOTIDE SEQUENCE [LARGE SCALE GENOMIC DNA]</scope>
    <source>
        <strain evidence="8 9">NCAIM B.02537</strain>
    </source>
</reference>
<dbReference type="HAMAP" id="MF_02065">
    <property type="entry name" value="MltG"/>
    <property type="match status" value="1"/>
</dbReference>
<keyword evidence="2 7" id="KW-0812">Transmembrane</keyword>
<keyword evidence="7" id="KW-0997">Cell inner membrane</keyword>
<feature type="site" description="Important for catalytic activity" evidence="7">
    <location>
        <position position="201"/>
    </location>
</feature>
<dbReference type="Gene3D" id="3.30.1490.480">
    <property type="entry name" value="Endolytic murein transglycosylase"/>
    <property type="match status" value="1"/>
</dbReference>
<evidence type="ECO:0000256" key="7">
    <source>
        <dbReference type="HAMAP-Rule" id="MF_02065"/>
    </source>
</evidence>
<dbReference type="EC" id="4.2.2.29" evidence="7"/>
<evidence type="ECO:0000256" key="1">
    <source>
        <dbReference type="ARBA" id="ARBA00022475"/>
    </source>
</evidence>
<dbReference type="Pfam" id="PF02618">
    <property type="entry name" value="YceG"/>
    <property type="match status" value="1"/>
</dbReference>
<evidence type="ECO:0000256" key="4">
    <source>
        <dbReference type="ARBA" id="ARBA00023136"/>
    </source>
</evidence>
<evidence type="ECO:0000256" key="2">
    <source>
        <dbReference type="ARBA" id="ARBA00022692"/>
    </source>
</evidence>
<dbReference type="Gene3D" id="3.30.160.60">
    <property type="entry name" value="Classic Zinc Finger"/>
    <property type="match status" value="1"/>
</dbReference>
<name>A0ABV6PGU8_9SPHN</name>
<organism evidence="8 9">
    <name type="scientific">Novosphingobium aquiterrae</name>
    <dbReference type="NCBI Taxonomy" id="624388"/>
    <lineage>
        <taxon>Bacteria</taxon>
        <taxon>Pseudomonadati</taxon>
        <taxon>Pseudomonadota</taxon>
        <taxon>Alphaproteobacteria</taxon>
        <taxon>Sphingomonadales</taxon>
        <taxon>Sphingomonadaceae</taxon>
        <taxon>Novosphingobium</taxon>
    </lineage>
</organism>